<feature type="domain" description="Stress-response A/B barrel" evidence="1">
    <location>
        <begin position="94"/>
        <end position="191"/>
    </location>
</feature>
<dbReference type="RefSeq" id="WP_097248049.1">
    <property type="nucleotide sequence ID" value="NZ_JAMTCW010000009.1"/>
</dbReference>
<proteinExistence type="predicted"/>
<sequence>MKRWIVLSDLPHDIDADAWTSELAAAATERTGVRHCSGGADQPGSTGGLGTTWDLIGDTTPRQALPELFDAPVDAVSLTRVASHVVPCETERRIKRTLLLTVRPETPAELIARFESDLVAMPTHIPAIRSWSLSRTDGPSTWTHAWEQEFADPVGLNGDYLLHPYHWTHVDRWFDPEIPGSIVEPAIAHLYRWADGPVLT</sequence>
<protein>
    <submittedName>
        <fullName evidence="2">Stress responsive A/B Barrel Domain</fullName>
    </submittedName>
</protein>
<accession>A0A285LWQ4</accession>
<dbReference type="InterPro" id="IPR011008">
    <property type="entry name" value="Dimeric_a/b-barrel"/>
</dbReference>
<keyword evidence="3" id="KW-1185">Reference proteome</keyword>
<evidence type="ECO:0000259" key="1">
    <source>
        <dbReference type="PROSITE" id="PS51502"/>
    </source>
</evidence>
<dbReference type="Pfam" id="PF07876">
    <property type="entry name" value="Dabb"/>
    <property type="match status" value="1"/>
</dbReference>
<evidence type="ECO:0000313" key="3">
    <source>
        <dbReference type="Proteomes" id="UP000219565"/>
    </source>
</evidence>
<dbReference type="EMBL" id="OBEG01000008">
    <property type="protein sequence ID" value="SNY89342.1"/>
    <property type="molecule type" value="Genomic_DNA"/>
</dbReference>
<gene>
    <name evidence="2" type="ORF">SAMN04244553_6354</name>
</gene>
<reference evidence="2 3" key="1">
    <citation type="submission" date="2017-09" db="EMBL/GenBank/DDBJ databases">
        <authorList>
            <person name="Ehlers B."/>
            <person name="Leendertz F.H."/>
        </authorList>
    </citation>
    <scope>NUCLEOTIDE SEQUENCE [LARGE SCALE GENOMIC DNA]</scope>
    <source>
        <strain evidence="2 3">DSM 45537</strain>
    </source>
</reference>
<dbReference type="SUPFAM" id="SSF54909">
    <property type="entry name" value="Dimeric alpha+beta barrel"/>
    <property type="match status" value="1"/>
</dbReference>
<dbReference type="Proteomes" id="UP000219565">
    <property type="component" value="Unassembled WGS sequence"/>
</dbReference>
<dbReference type="PROSITE" id="PS51502">
    <property type="entry name" value="S_R_A_B_BARREL"/>
    <property type="match status" value="1"/>
</dbReference>
<dbReference type="AlphaFoldDB" id="A0A285LWQ4"/>
<evidence type="ECO:0000313" key="2">
    <source>
        <dbReference type="EMBL" id="SNY89342.1"/>
    </source>
</evidence>
<dbReference type="InterPro" id="IPR013097">
    <property type="entry name" value="Dabb"/>
</dbReference>
<name>A0A285LWQ4_9NOCA</name>
<dbReference type="OrthoDB" id="7565202at2"/>
<dbReference type="STRING" id="1379680.GCA_001612615_00917"/>
<organism evidence="2 3">
    <name type="scientific">Nocardia amikacinitolerans</name>
    <dbReference type="NCBI Taxonomy" id="756689"/>
    <lineage>
        <taxon>Bacteria</taxon>
        <taxon>Bacillati</taxon>
        <taxon>Actinomycetota</taxon>
        <taxon>Actinomycetes</taxon>
        <taxon>Mycobacteriales</taxon>
        <taxon>Nocardiaceae</taxon>
        <taxon>Nocardia</taxon>
    </lineage>
</organism>
<dbReference type="SMART" id="SM00886">
    <property type="entry name" value="Dabb"/>
    <property type="match status" value="1"/>
</dbReference>
<dbReference type="Gene3D" id="3.30.70.100">
    <property type="match status" value="1"/>
</dbReference>